<dbReference type="EMBL" id="JAYMYQ010000001">
    <property type="protein sequence ID" value="KAK7361054.1"/>
    <property type="molecule type" value="Genomic_DNA"/>
</dbReference>
<keyword evidence="2" id="KW-1185">Reference proteome</keyword>
<dbReference type="AlphaFoldDB" id="A0AAN9R7U1"/>
<sequence>MWLAWPTWLTGSGHVRCMRGMRHVRPCDRTSDVIHLGADQPQPVLILRFPGDQEAINSPSKDAEQTICVKVKNPTEPMALYAEKFVVYDMSPLQNSFRRQGKERIRGVVPSIC</sequence>
<evidence type="ECO:0000313" key="1">
    <source>
        <dbReference type="EMBL" id="KAK7361054.1"/>
    </source>
</evidence>
<protein>
    <submittedName>
        <fullName evidence="1">Uncharacterized protein</fullName>
    </submittedName>
</protein>
<evidence type="ECO:0000313" key="2">
    <source>
        <dbReference type="Proteomes" id="UP001367508"/>
    </source>
</evidence>
<reference evidence="1 2" key="1">
    <citation type="submission" date="2024-01" db="EMBL/GenBank/DDBJ databases">
        <title>The genomes of 5 underutilized Papilionoideae crops provide insights into root nodulation and disease resistanc.</title>
        <authorList>
            <person name="Jiang F."/>
        </authorList>
    </citation>
    <scope>NUCLEOTIDE SEQUENCE [LARGE SCALE GENOMIC DNA]</scope>
    <source>
        <strain evidence="1">LVBAO_FW01</strain>
        <tissue evidence="1">Leaves</tissue>
    </source>
</reference>
<name>A0AAN9R7U1_CANGL</name>
<gene>
    <name evidence="1" type="ORF">VNO77_03083</name>
</gene>
<comment type="caution">
    <text evidence="1">The sequence shown here is derived from an EMBL/GenBank/DDBJ whole genome shotgun (WGS) entry which is preliminary data.</text>
</comment>
<organism evidence="1 2">
    <name type="scientific">Canavalia gladiata</name>
    <name type="common">Sword bean</name>
    <name type="synonym">Dolichos gladiatus</name>
    <dbReference type="NCBI Taxonomy" id="3824"/>
    <lineage>
        <taxon>Eukaryota</taxon>
        <taxon>Viridiplantae</taxon>
        <taxon>Streptophyta</taxon>
        <taxon>Embryophyta</taxon>
        <taxon>Tracheophyta</taxon>
        <taxon>Spermatophyta</taxon>
        <taxon>Magnoliopsida</taxon>
        <taxon>eudicotyledons</taxon>
        <taxon>Gunneridae</taxon>
        <taxon>Pentapetalae</taxon>
        <taxon>rosids</taxon>
        <taxon>fabids</taxon>
        <taxon>Fabales</taxon>
        <taxon>Fabaceae</taxon>
        <taxon>Papilionoideae</taxon>
        <taxon>50 kb inversion clade</taxon>
        <taxon>NPAAA clade</taxon>
        <taxon>indigoferoid/millettioid clade</taxon>
        <taxon>Phaseoleae</taxon>
        <taxon>Canavalia</taxon>
    </lineage>
</organism>
<accession>A0AAN9R7U1</accession>
<dbReference type="Proteomes" id="UP001367508">
    <property type="component" value="Unassembled WGS sequence"/>
</dbReference>
<proteinExistence type="predicted"/>